<proteinExistence type="predicted"/>
<feature type="non-terminal residue" evidence="1">
    <location>
        <position position="41"/>
    </location>
</feature>
<organism evidence="1 2">
    <name type="scientific">Racocetra persica</name>
    <dbReference type="NCBI Taxonomy" id="160502"/>
    <lineage>
        <taxon>Eukaryota</taxon>
        <taxon>Fungi</taxon>
        <taxon>Fungi incertae sedis</taxon>
        <taxon>Mucoromycota</taxon>
        <taxon>Glomeromycotina</taxon>
        <taxon>Glomeromycetes</taxon>
        <taxon>Diversisporales</taxon>
        <taxon>Gigasporaceae</taxon>
        <taxon>Racocetra</taxon>
    </lineage>
</organism>
<accession>A0ACA9PMW7</accession>
<evidence type="ECO:0000313" key="2">
    <source>
        <dbReference type="Proteomes" id="UP000789920"/>
    </source>
</evidence>
<gene>
    <name evidence="1" type="ORF">RPERSI_LOCUS10721</name>
</gene>
<dbReference type="Proteomes" id="UP000789920">
    <property type="component" value="Unassembled WGS sequence"/>
</dbReference>
<name>A0ACA9PMW7_9GLOM</name>
<sequence length="41" mass="4778">MWVEKETVPEDILETYHQQVQIQEKLIADKVLIVAEILGIN</sequence>
<keyword evidence="2" id="KW-1185">Reference proteome</keyword>
<reference evidence="1" key="1">
    <citation type="submission" date="2021-06" db="EMBL/GenBank/DDBJ databases">
        <authorList>
            <person name="Kallberg Y."/>
            <person name="Tangrot J."/>
            <person name="Rosling A."/>
        </authorList>
    </citation>
    <scope>NUCLEOTIDE SEQUENCE</scope>
    <source>
        <strain evidence="1">MA461A</strain>
    </source>
</reference>
<comment type="caution">
    <text evidence="1">The sequence shown here is derived from an EMBL/GenBank/DDBJ whole genome shotgun (WGS) entry which is preliminary data.</text>
</comment>
<dbReference type="EMBL" id="CAJVQC010021481">
    <property type="protein sequence ID" value="CAG8713594.1"/>
    <property type="molecule type" value="Genomic_DNA"/>
</dbReference>
<evidence type="ECO:0000313" key="1">
    <source>
        <dbReference type="EMBL" id="CAG8713594.1"/>
    </source>
</evidence>
<protein>
    <submittedName>
        <fullName evidence="1">3276_t:CDS:1</fullName>
    </submittedName>
</protein>